<reference evidence="9" key="1">
    <citation type="submission" date="2022-06" db="EMBL/GenBank/DDBJ databases">
        <title>Draft genome sequences of Pragia fontium str. JCM24417.</title>
        <authorList>
            <person name="Wakabayashi Y."/>
            <person name="Kojima K."/>
        </authorList>
    </citation>
    <scope>NUCLEOTIDE SEQUENCE</scope>
    <source>
        <strain evidence="9">JCM 24417</strain>
    </source>
</reference>
<evidence type="ECO:0000256" key="5">
    <source>
        <dbReference type="HAMAP-Rule" id="MF_00200"/>
    </source>
</evidence>
<dbReference type="PIRSF" id="PIRSF005378">
    <property type="entry name" value="RNA3'_term_phos_cycl_euk"/>
    <property type="match status" value="1"/>
</dbReference>
<dbReference type="Pfam" id="PF05189">
    <property type="entry name" value="RTC_insert"/>
    <property type="match status" value="1"/>
</dbReference>
<evidence type="ECO:0000259" key="8">
    <source>
        <dbReference type="Pfam" id="PF05189"/>
    </source>
</evidence>
<organism evidence="9 10">
    <name type="scientific">Pragia fontium</name>
    <dbReference type="NCBI Taxonomy" id="82985"/>
    <lineage>
        <taxon>Bacteria</taxon>
        <taxon>Pseudomonadati</taxon>
        <taxon>Pseudomonadota</taxon>
        <taxon>Gammaproteobacteria</taxon>
        <taxon>Enterobacterales</taxon>
        <taxon>Budviciaceae</taxon>
        <taxon>Pragia</taxon>
    </lineage>
</organism>
<dbReference type="CDD" id="cd00874">
    <property type="entry name" value="RNA_Cyclase_Class_II"/>
    <property type="match status" value="1"/>
</dbReference>
<dbReference type="Gene3D" id="3.65.10.20">
    <property type="entry name" value="RNA 3'-terminal phosphate cyclase domain"/>
    <property type="match status" value="1"/>
</dbReference>
<dbReference type="NCBIfam" id="NF003246">
    <property type="entry name" value="PRK04204.1-2"/>
    <property type="match status" value="1"/>
</dbReference>
<keyword evidence="5" id="KW-0067">ATP-binding</keyword>
<gene>
    <name evidence="5 9" type="primary">rtcA</name>
    <name evidence="9" type="ORF">SOASR032_00450</name>
</gene>
<dbReference type="InterPro" id="IPR037136">
    <property type="entry name" value="RNA3'_phos_cyclase_dom_sf"/>
</dbReference>
<keyword evidence="2 5" id="KW-0436">Ligase</keyword>
<comment type="catalytic activity">
    <reaction evidence="4 5">
        <text>a 3'-end 3'-phospho-ribonucleotide-RNA + ATP = a 3'-end 2',3'-cyclophospho-ribonucleotide-RNA + AMP + diphosphate</text>
        <dbReference type="Rhea" id="RHEA:23976"/>
        <dbReference type="Rhea" id="RHEA-COMP:10463"/>
        <dbReference type="Rhea" id="RHEA-COMP:10464"/>
        <dbReference type="ChEBI" id="CHEBI:30616"/>
        <dbReference type="ChEBI" id="CHEBI:33019"/>
        <dbReference type="ChEBI" id="CHEBI:83062"/>
        <dbReference type="ChEBI" id="CHEBI:83064"/>
        <dbReference type="ChEBI" id="CHEBI:456215"/>
        <dbReference type="EC" id="6.5.1.4"/>
    </reaction>
</comment>
<evidence type="ECO:0000313" key="10">
    <source>
        <dbReference type="Proteomes" id="UP001059610"/>
    </source>
</evidence>
<dbReference type="PANTHER" id="PTHR11096:SF0">
    <property type="entry name" value="RNA 3'-TERMINAL PHOSPHATE CYCLASE"/>
    <property type="match status" value="1"/>
</dbReference>
<protein>
    <recommendedName>
        <fullName evidence="5 6">RNA 3'-terminal phosphate cyclase</fullName>
        <shortName evidence="5">RNA cyclase</shortName>
        <shortName evidence="5">RNA-3'-phosphate cyclase</shortName>
        <ecNumber evidence="5 6">6.5.1.4</ecNumber>
    </recommendedName>
</protein>
<feature type="binding site" evidence="5">
    <location>
        <position position="103"/>
    </location>
    <ligand>
        <name>ATP</name>
        <dbReference type="ChEBI" id="CHEBI:30616"/>
    </ligand>
</feature>
<dbReference type="SUPFAM" id="SSF52913">
    <property type="entry name" value="RNA 3'-terminal phosphate cyclase, RPTC, insert domain"/>
    <property type="match status" value="1"/>
</dbReference>
<dbReference type="InterPro" id="IPR013791">
    <property type="entry name" value="RNA3'-term_phos_cycl_insert"/>
</dbReference>
<keyword evidence="10" id="KW-1185">Reference proteome</keyword>
<dbReference type="InterPro" id="IPR036553">
    <property type="entry name" value="RPTC_insert"/>
</dbReference>
<comment type="similarity">
    <text evidence="1 5">Belongs to the RNA 3'-terminal cyclase family. Type 1 subfamily.</text>
</comment>
<feature type="active site" description="Tele-AMP-histidine intermediate" evidence="5">
    <location>
        <position position="310"/>
    </location>
</feature>
<accession>A0ABQ5LCX7</accession>
<evidence type="ECO:0000256" key="6">
    <source>
        <dbReference type="NCBIfam" id="TIGR03399"/>
    </source>
</evidence>
<feature type="binding site" evidence="5">
    <location>
        <begin position="285"/>
        <end position="289"/>
    </location>
    <ligand>
        <name>ATP</name>
        <dbReference type="ChEBI" id="CHEBI:30616"/>
    </ligand>
</feature>
<evidence type="ECO:0000313" key="9">
    <source>
        <dbReference type="EMBL" id="GKX61476.1"/>
    </source>
</evidence>
<dbReference type="EC" id="6.5.1.4" evidence="5 6"/>
<evidence type="ECO:0000259" key="7">
    <source>
        <dbReference type="Pfam" id="PF01137"/>
    </source>
</evidence>
<evidence type="ECO:0000256" key="4">
    <source>
        <dbReference type="ARBA" id="ARBA00024481"/>
    </source>
</evidence>
<dbReference type="NCBIfam" id="NF003247">
    <property type="entry name" value="PRK04204.1-3"/>
    <property type="match status" value="1"/>
</dbReference>
<dbReference type="RefSeq" id="WP_261821335.1">
    <property type="nucleotide sequence ID" value="NZ_BRLJ01000001.1"/>
</dbReference>
<dbReference type="NCBIfam" id="TIGR03399">
    <property type="entry name" value="RNA_3prim_cycl"/>
    <property type="match status" value="1"/>
</dbReference>
<dbReference type="Proteomes" id="UP001059610">
    <property type="component" value="Unassembled WGS sequence"/>
</dbReference>
<dbReference type="InterPro" id="IPR017770">
    <property type="entry name" value="RNA3'_term_phos_cyc_type_1"/>
</dbReference>
<proteinExistence type="inferred from homology"/>
<keyword evidence="5" id="KW-0963">Cytoplasm</keyword>
<name>A0ABQ5LCX7_9GAMM</name>
<dbReference type="InterPro" id="IPR013792">
    <property type="entry name" value="RNA3'P_cycl/enolpyr_Trfase_a/b"/>
</dbReference>
<comment type="caution">
    <text evidence="9">The sequence shown here is derived from an EMBL/GenBank/DDBJ whole genome shotgun (WGS) entry which is preliminary data.</text>
</comment>
<dbReference type="Pfam" id="PF01137">
    <property type="entry name" value="RTC"/>
    <property type="match status" value="1"/>
</dbReference>
<dbReference type="EMBL" id="BRLJ01000001">
    <property type="protein sequence ID" value="GKX61476.1"/>
    <property type="molecule type" value="Genomic_DNA"/>
</dbReference>
<dbReference type="InterPro" id="IPR000228">
    <property type="entry name" value="RNA3'_term_phos_cyc"/>
</dbReference>
<dbReference type="HAMAP" id="MF_00200">
    <property type="entry name" value="RTC"/>
    <property type="match status" value="1"/>
</dbReference>
<feature type="domain" description="RNA 3'-terminal phosphate cyclase insert" evidence="8">
    <location>
        <begin position="184"/>
        <end position="276"/>
    </location>
</feature>
<dbReference type="SUPFAM" id="SSF55205">
    <property type="entry name" value="EPT/RTPC-like"/>
    <property type="match status" value="2"/>
</dbReference>
<dbReference type="Gene3D" id="3.30.360.20">
    <property type="entry name" value="RNA 3'-terminal phosphate cyclase, insert domain"/>
    <property type="match status" value="1"/>
</dbReference>
<comment type="function">
    <text evidence="5">Catalyzes the conversion of 3'-phosphate to a 2',3'-cyclic phosphodiester at the end of RNA. The mechanism of action of the enzyme occurs in 3 steps: (A) adenylation of the enzyme by ATP; (B) transfer of adenylate to an RNA-N3'P to produce RNA-N3'PP5'A; (C) and attack of the adjacent 2'-hydroxyl on the 3'-phosphorus in the diester linkage to produce the cyclic end product. The biological role of this enzyme is unknown but it is likely to function in some aspects of cellular RNA processing.</text>
</comment>
<sequence length="340" mass="36383">MMQWIDIDGSQGEGGGQILRTSLSLSMITGKPVRFNAIRAGRAKPGLMRQHLTAVLAAQEICNAQVVGAQLGSTELSFIPGKVRPGDYLFDLGGAGSCSLVLQTLLPALWLADGKSTIKLRGGTHNPMAPSVTFLQQVWLPLMAKMGAIATLRLIRYGFYPAGGGEVEVQVEPVNQWQTLNLMARGQVTAMSAYALTANIPDAVAVRELKVVNQRLGWHENLLYHQEVSPVAGSGNALLLQMNFEHLSEVVCTIGTRGKSAEKVAIEACAEMQAYLDSMAVVGEHLADQLLLPMALAGAGSFSTHKVTAHLSTNMGVIGQFVNVAMKICPQDSLFYIQIG</sequence>
<evidence type="ECO:0000256" key="1">
    <source>
        <dbReference type="ARBA" id="ARBA00009206"/>
    </source>
</evidence>
<feature type="domain" description="RNA 3'-terminal phosphate cyclase" evidence="7">
    <location>
        <begin position="12"/>
        <end position="328"/>
    </location>
</feature>
<keyword evidence="3 5" id="KW-0547">Nucleotide-binding</keyword>
<evidence type="ECO:0000256" key="3">
    <source>
        <dbReference type="ARBA" id="ARBA00022741"/>
    </source>
</evidence>
<comment type="subcellular location">
    <subcellularLocation>
        <location evidence="5">Cytoplasm</location>
    </subcellularLocation>
</comment>
<evidence type="ECO:0000256" key="2">
    <source>
        <dbReference type="ARBA" id="ARBA00022598"/>
    </source>
</evidence>
<dbReference type="InterPro" id="IPR023797">
    <property type="entry name" value="RNA3'_phos_cyclase_dom"/>
</dbReference>
<dbReference type="PANTHER" id="PTHR11096">
    <property type="entry name" value="RNA 3' TERMINAL PHOSPHATE CYCLASE"/>
    <property type="match status" value="1"/>
</dbReference>